<feature type="binding site" evidence="15">
    <location>
        <position position="42"/>
    </location>
    <ligand>
        <name>a divalent metal cation</name>
        <dbReference type="ChEBI" id="CHEBI:60240"/>
    </ligand>
</feature>
<evidence type="ECO:0000256" key="13">
    <source>
        <dbReference type="ARBA" id="ARBA00023125"/>
    </source>
</evidence>
<evidence type="ECO:0000256" key="10">
    <source>
        <dbReference type="ARBA" id="ARBA00022759"/>
    </source>
</evidence>
<evidence type="ECO:0000256" key="8">
    <source>
        <dbReference type="ARBA" id="ARBA00022723"/>
    </source>
</evidence>
<dbReference type="GO" id="GO:0046872">
    <property type="term" value="F:metal ion binding"/>
    <property type="evidence" value="ECO:0007669"/>
    <property type="project" value="UniProtKB-KW"/>
</dbReference>
<dbReference type="GO" id="GO:0005198">
    <property type="term" value="F:structural molecule activity"/>
    <property type="evidence" value="ECO:0007669"/>
    <property type="project" value="InterPro"/>
</dbReference>
<dbReference type="InterPro" id="IPR049912">
    <property type="entry name" value="CRESS_DNA_REP"/>
</dbReference>
<keyword evidence="8 15" id="KW-0479">Metal-binding</keyword>
<evidence type="ECO:0000256" key="1">
    <source>
        <dbReference type="ARBA" id="ARBA00004147"/>
    </source>
</evidence>
<feature type="binding site" evidence="15">
    <location>
        <position position="50"/>
    </location>
    <ligand>
        <name>a divalent metal cation</name>
        <dbReference type="ChEBI" id="CHEBI:60240"/>
    </ligand>
</feature>
<dbReference type="Pfam" id="PF00799">
    <property type="entry name" value="Gemini_AL1"/>
    <property type="match status" value="1"/>
</dbReference>
<dbReference type="PRINTS" id="PR00228">
    <property type="entry name" value="GEMCOATCLVL1"/>
</dbReference>
<evidence type="ECO:0000256" key="4">
    <source>
        <dbReference type="ARBA" id="ARBA00022679"/>
    </source>
</evidence>
<dbReference type="SUPFAM" id="SSF55464">
    <property type="entry name" value="Origin of replication-binding domain, RBD-like"/>
    <property type="match status" value="1"/>
</dbReference>
<evidence type="ECO:0000256" key="3">
    <source>
        <dbReference type="ARBA" id="ARBA00022562"/>
    </source>
</evidence>
<dbReference type="GO" id="GO:0042025">
    <property type="term" value="C:host cell nucleus"/>
    <property type="evidence" value="ECO:0007669"/>
    <property type="project" value="UniProtKB-SubCell"/>
</dbReference>
<keyword evidence="4" id="KW-0808">Transferase</keyword>
<keyword evidence="11" id="KW-0378">Hydrolase</keyword>
<dbReference type="GO" id="GO:0003677">
    <property type="term" value="F:DNA binding"/>
    <property type="evidence" value="ECO:0007669"/>
    <property type="project" value="UniProtKB-KW"/>
</dbReference>
<keyword evidence="7" id="KW-0540">Nuclease</keyword>
<comment type="subcellular location">
    <subcellularLocation>
        <location evidence="1">Host nucleus</location>
    </subcellularLocation>
</comment>
<keyword evidence="5" id="KW-0548">Nucleotidyltransferase</keyword>
<dbReference type="PRINTS" id="PR00227">
    <property type="entry name" value="GEMCOATAL1"/>
</dbReference>
<sequence>MPFQLNSKNVFLTYPKCSVPLSVLLAFLISTVNPDYAVVSSEKHEDGSLHRHALLQFSKPFRTRSETIFDCKGHHPNIQSARNPSATDKYVKKDGDFLEHGSFLGKPEKEAVDELSITGAAGEMDLGPFLVWASVHRVMYAKDIWVALRQVDTHTIASNDNLYNVLDPAFLKLLESHGGKIKKDKAIVLVGASGIGKTTWAKLFAIKPCLFVNHTDTLKEFRAGYHKSIIFDDVSFKHTPITNQIALCDFDNPRSIHCRHRVANIPAGIMKIFTCNDPPLELEHDAIARRIYLIRCDYGHLKQFKEINPM</sequence>
<dbReference type="SUPFAM" id="SSF52540">
    <property type="entry name" value="P-loop containing nucleoside triphosphate hydrolases"/>
    <property type="match status" value="1"/>
</dbReference>
<dbReference type="GO" id="GO:0006260">
    <property type="term" value="P:DNA replication"/>
    <property type="evidence" value="ECO:0007669"/>
    <property type="project" value="UniProtKB-KW"/>
</dbReference>
<dbReference type="InterPro" id="IPR027417">
    <property type="entry name" value="P-loop_NTPase"/>
</dbReference>
<evidence type="ECO:0000256" key="5">
    <source>
        <dbReference type="ARBA" id="ARBA00022695"/>
    </source>
</evidence>
<keyword evidence="9" id="KW-0547">Nucleotide-binding</keyword>
<comment type="cofactor">
    <cofactor evidence="15">
        <name>Mg(2+)</name>
        <dbReference type="ChEBI" id="CHEBI:18420"/>
    </cofactor>
    <cofactor evidence="15">
        <name>Mn(2+)</name>
        <dbReference type="ChEBI" id="CHEBI:29035"/>
    </cofactor>
    <text evidence="15">Divalent metal cations, possibly Mg(2+) or Mn(2+).</text>
</comment>
<dbReference type="GO" id="GO:0016787">
    <property type="term" value="F:hydrolase activity"/>
    <property type="evidence" value="ECO:0007669"/>
    <property type="project" value="UniProtKB-KW"/>
</dbReference>
<evidence type="ECO:0000259" key="16">
    <source>
        <dbReference type="PROSITE" id="PS52020"/>
    </source>
</evidence>
<dbReference type="GO" id="GO:0000166">
    <property type="term" value="F:nucleotide binding"/>
    <property type="evidence" value="ECO:0007669"/>
    <property type="project" value="UniProtKB-KW"/>
</dbReference>
<dbReference type="GO" id="GO:0004519">
    <property type="term" value="F:endonuclease activity"/>
    <property type="evidence" value="ECO:0007669"/>
    <property type="project" value="UniProtKB-KW"/>
</dbReference>
<keyword evidence="6" id="KW-0235">DNA replication</keyword>
<dbReference type="Gene3D" id="3.40.1310.20">
    <property type="match status" value="1"/>
</dbReference>
<evidence type="ECO:0000256" key="7">
    <source>
        <dbReference type="ARBA" id="ARBA00022722"/>
    </source>
</evidence>
<evidence type="ECO:0000256" key="11">
    <source>
        <dbReference type="ARBA" id="ARBA00022801"/>
    </source>
</evidence>
<dbReference type="EMBL" id="MW346688">
    <property type="protein sequence ID" value="QRI44113.1"/>
    <property type="molecule type" value="Genomic_DNA"/>
</dbReference>
<proteinExistence type="predicted"/>
<protein>
    <recommendedName>
        <fullName evidence="2">Replication-associated protein</fullName>
    </recommendedName>
</protein>
<dbReference type="Gene3D" id="3.40.50.300">
    <property type="entry name" value="P-loop containing nucleotide triphosphate hydrolases"/>
    <property type="match status" value="1"/>
</dbReference>
<evidence type="ECO:0000256" key="12">
    <source>
        <dbReference type="ARBA" id="ARBA00023124"/>
    </source>
</evidence>
<accession>A0A890ULE8</accession>
<dbReference type="GO" id="GO:0016779">
    <property type="term" value="F:nucleotidyltransferase activity"/>
    <property type="evidence" value="ECO:0007669"/>
    <property type="project" value="UniProtKB-KW"/>
</dbReference>
<feature type="binding site" evidence="15">
    <location>
        <position position="52"/>
    </location>
    <ligand>
        <name>a divalent metal cation</name>
        <dbReference type="ChEBI" id="CHEBI:60240"/>
    </ligand>
</feature>
<keyword evidence="3" id="KW-1048">Host nucleus</keyword>
<evidence type="ECO:0000313" key="17">
    <source>
        <dbReference type="EMBL" id="QRI44113.1"/>
    </source>
</evidence>
<name>A0A890ULE8_9VIRU</name>
<feature type="binding site" evidence="15">
    <location>
        <position position="94"/>
    </location>
    <ligand>
        <name>a divalent metal cation</name>
        <dbReference type="ChEBI" id="CHEBI:60240"/>
    </ligand>
</feature>
<organism evidence="17">
    <name type="scientific">Cressdnaviricota sp</name>
    <dbReference type="NCBI Taxonomy" id="2748378"/>
    <lineage>
        <taxon>Viruses</taxon>
        <taxon>Monodnaviria</taxon>
        <taxon>Shotokuvirae</taxon>
        <taxon>Cressdnaviricota</taxon>
    </lineage>
</organism>
<evidence type="ECO:0000256" key="2">
    <source>
        <dbReference type="ARBA" id="ARBA00014531"/>
    </source>
</evidence>
<dbReference type="PROSITE" id="PS52020">
    <property type="entry name" value="CRESS_DNA_REP"/>
    <property type="match status" value="1"/>
</dbReference>
<dbReference type="InterPro" id="IPR001191">
    <property type="entry name" value="Gemini_AL1_REP"/>
</dbReference>
<feature type="active site" description="For DNA cleavage activity" evidence="14">
    <location>
        <position position="90"/>
    </location>
</feature>
<feature type="domain" description="CRESS-DNA virus Rep endonuclease" evidence="16">
    <location>
        <begin position="4"/>
        <end position="103"/>
    </location>
</feature>
<evidence type="ECO:0000256" key="9">
    <source>
        <dbReference type="ARBA" id="ARBA00022741"/>
    </source>
</evidence>
<reference evidence="17" key="1">
    <citation type="submission" date="2020-11" db="EMBL/GenBank/DDBJ databases">
        <title>Viral genomes from river ports along the Yangtze River in China.</title>
        <authorList>
            <person name="Lu J."/>
            <person name="Shen Q."/>
            <person name="Yang S."/>
            <person name="Zhang W."/>
        </authorList>
    </citation>
    <scope>NUCLEOTIDE SEQUENCE</scope>
    <source>
        <strain evidence="17">1aq-CRESS-1</strain>
    </source>
</reference>
<keyword evidence="12" id="KW-0190">Covalent protein-DNA linkage</keyword>
<evidence type="ECO:0000256" key="14">
    <source>
        <dbReference type="PIRSR" id="PIRSR601191-1"/>
    </source>
</evidence>
<evidence type="ECO:0000256" key="15">
    <source>
        <dbReference type="PIRSR" id="PIRSR601191-2"/>
    </source>
</evidence>
<keyword evidence="13" id="KW-0238">DNA-binding</keyword>
<dbReference type="InterPro" id="IPR001301">
    <property type="entry name" value="Gemini_AL1_CLV"/>
</dbReference>
<evidence type="ECO:0000256" key="6">
    <source>
        <dbReference type="ARBA" id="ARBA00022705"/>
    </source>
</evidence>
<keyword evidence="10" id="KW-0255">Endonuclease</keyword>